<dbReference type="Proteomes" id="UP000276215">
    <property type="component" value="Unassembled WGS sequence"/>
</dbReference>
<sequence>MSILAMPWALFVVEYCTSKLKTGLSDLRLPRYIFTSHNTALATCGGMRNKWTGVYTYISNVPTYDSNCPEALNSAISTSHDPWAFVPRSQSRNVGLTSGYPDKALWRVLALSYRETQYLLAYPPRISE</sequence>
<organism evidence="1 2">
    <name type="scientific">Choiromyces venosus 120613-1</name>
    <dbReference type="NCBI Taxonomy" id="1336337"/>
    <lineage>
        <taxon>Eukaryota</taxon>
        <taxon>Fungi</taxon>
        <taxon>Dikarya</taxon>
        <taxon>Ascomycota</taxon>
        <taxon>Pezizomycotina</taxon>
        <taxon>Pezizomycetes</taxon>
        <taxon>Pezizales</taxon>
        <taxon>Tuberaceae</taxon>
        <taxon>Choiromyces</taxon>
    </lineage>
</organism>
<proteinExistence type="predicted"/>
<protein>
    <submittedName>
        <fullName evidence="1">Uncharacterized protein</fullName>
    </submittedName>
</protein>
<keyword evidence="2" id="KW-1185">Reference proteome</keyword>
<evidence type="ECO:0000313" key="2">
    <source>
        <dbReference type="Proteomes" id="UP000276215"/>
    </source>
</evidence>
<name>A0A3N4JJW1_9PEZI</name>
<gene>
    <name evidence="1" type="ORF">L873DRAFT_1210555</name>
</gene>
<accession>A0A3N4JJW1</accession>
<reference evidence="1 2" key="1">
    <citation type="journal article" date="2018" name="Nat. Ecol. Evol.">
        <title>Pezizomycetes genomes reveal the molecular basis of ectomycorrhizal truffle lifestyle.</title>
        <authorList>
            <person name="Murat C."/>
            <person name="Payen T."/>
            <person name="Noel B."/>
            <person name="Kuo A."/>
            <person name="Morin E."/>
            <person name="Chen J."/>
            <person name="Kohler A."/>
            <person name="Krizsan K."/>
            <person name="Balestrini R."/>
            <person name="Da Silva C."/>
            <person name="Montanini B."/>
            <person name="Hainaut M."/>
            <person name="Levati E."/>
            <person name="Barry K.W."/>
            <person name="Belfiori B."/>
            <person name="Cichocki N."/>
            <person name="Clum A."/>
            <person name="Dockter R.B."/>
            <person name="Fauchery L."/>
            <person name="Guy J."/>
            <person name="Iotti M."/>
            <person name="Le Tacon F."/>
            <person name="Lindquist E.A."/>
            <person name="Lipzen A."/>
            <person name="Malagnac F."/>
            <person name="Mello A."/>
            <person name="Molinier V."/>
            <person name="Miyauchi S."/>
            <person name="Poulain J."/>
            <person name="Riccioni C."/>
            <person name="Rubini A."/>
            <person name="Sitrit Y."/>
            <person name="Splivallo R."/>
            <person name="Traeger S."/>
            <person name="Wang M."/>
            <person name="Zifcakova L."/>
            <person name="Wipf D."/>
            <person name="Zambonelli A."/>
            <person name="Paolocci F."/>
            <person name="Nowrousian M."/>
            <person name="Ottonello S."/>
            <person name="Baldrian P."/>
            <person name="Spatafora J.W."/>
            <person name="Henrissat B."/>
            <person name="Nagy L.G."/>
            <person name="Aury J.M."/>
            <person name="Wincker P."/>
            <person name="Grigoriev I.V."/>
            <person name="Bonfante P."/>
            <person name="Martin F.M."/>
        </authorList>
    </citation>
    <scope>NUCLEOTIDE SEQUENCE [LARGE SCALE GENOMIC DNA]</scope>
    <source>
        <strain evidence="1 2">120613-1</strain>
    </source>
</reference>
<evidence type="ECO:0000313" key="1">
    <source>
        <dbReference type="EMBL" id="RPA96710.1"/>
    </source>
</evidence>
<dbReference type="EMBL" id="ML120412">
    <property type="protein sequence ID" value="RPA96710.1"/>
    <property type="molecule type" value="Genomic_DNA"/>
</dbReference>
<dbReference type="AlphaFoldDB" id="A0A3N4JJW1"/>